<dbReference type="Pfam" id="PF03403">
    <property type="entry name" value="PAF-AH_p_II"/>
    <property type="match status" value="1"/>
</dbReference>
<organism evidence="7 8">
    <name type="scientific">Massariosphaeria phaeospora</name>
    <dbReference type="NCBI Taxonomy" id="100035"/>
    <lineage>
        <taxon>Eukaryota</taxon>
        <taxon>Fungi</taxon>
        <taxon>Dikarya</taxon>
        <taxon>Ascomycota</taxon>
        <taxon>Pezizomycotina</taxon>
        <taxon>Dothideomycetes</taxon>
        <taxon>Pleosporomycetidae</taxon>
        <taxon>Pleosporales</taxon>
        <taxon>Pleosporales incertae sedis</taxon>
        <taxon>Massariosphaeria</taxon>
    </lineage>
</organism>
<evidence type="ECO:0000256" key="5">
    <source>
        <dbReference type="PIRSR" id="PIRSR018169-1"/>
    </source>
</evidence>
<reference evidence="7 8" key="1">
    <citation type="submission" date="2020-01" db="EMBL/GenBank/DDBJ databases">
        <authorList>
            <consortium name="DOE Joint Genome Institute"/>
            <person name="Haridas S."/>
            <person name="Albert R."/>
            <person name="Binder M."/>
            <person name="Bloem J."/>
            <person name="Labutti K."/>
            <person name="Salamov A."/>
            <person name="Andreopoulos B."/>
            <person name="Baker S.E."/>
            <person name="Barry K."/>
            <person name="Bills G."/>
            <person name="Bluhm B.H."/>
            <person name="Cannon C."/>
            <person name="Castanera R."/>
            <person name="Culley D.E."/>
            <person name="Daum C."/>
            <person name="Ezra D."/>
            <person name="Gonzalez J.B."/>
            <person name="Henrissat B."/>
            <person name="Kuo A."/>
            <person name="Liang C."/>
            <person name="Lipzen A."/>
            <person name="Lutzoni F."/>
            <person name="Magnuson J."/>
            <person name="Mondo S."/>
            <person name="Nolan M."/>
            <person name="Ohm R."/>
            <person name="Pangilinan J."/>
            <person name="Park H.-J.H."/>
            <person name="Ramirez L."/>
            <person name="Alfaro M."/>
            <person name="Sun H."/>
            <person name="Tritt A."/>
            <person name="Yoshinaga Y."/>
            <person name="Zwiers L.-H.L."/>
            <person name="Turgeon B.G."/>
            <person name="Goodwin S.B."/>
            <person name="Spatafora J.W."/>
            <person name="Crous P.W."/>
            <person name="Grigoriev I.V."/>
        </authorList>
    </citation>
    <scope>NUCLEOTIDE SEQUENCE [LARGE SCALE GENOMIC DNA]</scope>
    <source>
        <strain evidence="7 8">CBS 611.86</strain>
    </source>
</reference>
<dbReference type="GO" id="GO:0016042">
    <property type="term" value="P:lipid catabolic process"/>
    <property type="evidence" value="ECO:0007669"/>
    <property type="project" value="UniProtKB-KW"/>
</dbReference>
<keyword evidence="1 4" id="KW-0378">Hydrolase</keyword>
<dbReference type="EC" id="3.1.1.47" evidence="4"/>
<dbReference type="OrthoDB" id="2363873at2759"/>
<keyword evidence="3 4" id="KW-0443">Lipid metabolism</keyword>
<dbReference type="InterPro" id="IPR029058">
    <property type="entry name" value="AB_hydrolase_fold"/>
</dbReference>
<sequence>MVFGLRRFSPRRFLFFGSAFFVFGFLVYSLTPFTEPLPPYTGPHEVGILDVETEVKRRVINEAKLKETGERLFELETLAITLYYPVSMPPTPRNNQPHARPWLPQPISLIGTGYARMCHIYFPPLQAVFTFLLWFLGSKTVIPGHVDAPLISAPEKVLLNANDGPDGMAKIMLASQEVAKGENEAAGELGDLGTLPCVVFTHGMAGMSQSYSHYLGSIASHGYVVAAVEHRDGSGPGTIVHYADGKERKFWHIQVQDIESEPPMKLADLQKAQLAYREAELEETINLFRRLNAGEGMDIRNLKPESPEESLPGFKNRLNLSAITVAGHSYGATGALQALKNAPSKSMPINGGIALDPGKGSGPLNKEIDVPLLVMQSGQWTEKQTQFYGQGWHFDVVRKVVEGMKEGWFITLTGTAHPSCTDAPLIVPWIMKLVTGTTLNPRVALKEYIDVSVEFLEFLRNGDKKGVIKSDVTSPTGPLGDAEKRGKVKGKAGADWEVHVVPQT</sequence>
<gene>
    <name evidence="7" type="ORF">BDV95DRAFT_597171</name>
</gene>
<comment type="caution">
    <text evidence="7">The sequence shown here is derived from an EMBL/GenBank/DDBJ whole genome shotgun (WGS) entry which is preliminary data.</text>
</comment>
<name>A0A7C8I6A2_9PLEO</name>
<accession>A0A7C8I6A2</accession>
<dbReference type="GO" id="GO:0003847">
    <property type="term" value="F:1-alkyl-2-acetylglycerophosphocholine esterase activity"/>
    <property type="evidence" value="ECO:0007669"/>
    <property type="project" value="UniProtKB-UniRule"/>
</dbReference>
<keyword evidence="6" id="KW-0472">Membrane</keyword>
<comment type="catalytic activity">
    <reaction evidence="4">
        <text>a 1-O-alkyl-2-acetyl-sn-glycero-3-phosphocholine + H2O = a 1-O-alkyl-sn-glycero-3-phosphocholine + acetate + H(+)</text>
        <dbReference type="Rhea" id="RHEA:17777"/>
        <dbReference type="ChEBI" id="CHEBI:15377"/>
        <dbReference type="ChEBI" id="CHEBI:15378"/>
        <dbReference type="ChEBI" id="CHEBI:30089"/>
        <dbReference type="ChEBI" id="CHEBI:30909"/>
        <dbReference type="ChEBI" id="CHEBI:36707"/>
        <dbReference type="EC" id="3.1.1.47"/>
    </reaction>
</comment>
<evidence type="ECO:0000256" key="1">
    <source>
        <dbReference type="ARBA" id="ARBA00022801"/>
    </source>
</evidence>
<dbReference type="PANTHER" id="PTHR10272">
    <property type="entry name" value="PLATELET-ACTIVATING FACTOR ACETYLHYDROLASE"/>
    <property type="match status" value="1"/>
</dbReference>
<feature type="active site" description="Charge relay system" evidence="5">
    <location>
        <position position="356"/>
    </location>
</feature>
<keyword evidence="6" id="KW-0812">Transmembrane</keyword>
<dbReference type="PIRSF" id="PIRSF018169">
    <property type="entry name" value="PAF_acetylhydrolase"/>
    <property type="match status" value="1"/>
</dbReference>
<comment type="similarity">
    <text evidence="4">Belongs to the serine esterase family.</text>
</comment>
<evidence type="ECO:0000256" key="3">
    <source>
        <dbReference type="ARBA" id="ARBA00023098"/>
    </source>
</evidence>
<dbReference type="Gene3D" id="3.40.50.1820">
    <property type="entry name" value="alpha/beta hydrolase"/>
    <property type="match status" value="1"/>
</dbReference>
<evidence type="ECO:0000256" key="2">
    <source>
        <dbReference type="ARBA" id="ARBA00022963"/>
    </source>
</evidence>
<dbReference type="PANTHER" id="PTHR10272:SF11">
    <property type="entry name" value="PHOSPHOLIPASE-RELATED"/>
    <property type="match status" value="1"/>
</dbReference>
<proteinExistence type="inferred from homology"/>
<evidence type="ECO:0000313" key="8">
    <source>
        <dbReference type="Proteomes" id="UP000481861"/>
    </source>
</evidence>
<keyword evidence="6" id="KW-1133">Transmembrane helix</keyword>
<keyword evidence="2 4" id="KW-0442">Lipid degradation</keyword>
<dbReference type="InterPro" id="IPR016715">
    <property type="entry name" value="PAF_acetylhydro_eukaryote"/>
</dbReference>
<feature type="transmembrane region" description="Helical" evidence="6">
    <location>
        <begin position="12"/>
        <end position="31"/>
    </location>
</feature>
<keyword evidence="8" id="KW-1185">Reference proteome</keyword>
<evidence type="ECO:0000313" key="7">
    <source>
        <dbReference type="EMBL" id="KAF2868293.1"/>
    </source>
</evidence>
<dbReference type="EMBL" id="JAADJZ010000019">
    <property type="protein sequence ID" value="KAF2868293.1"/>
    <property type="molecule type" value="Genomic_DNA"/>
</dbReference>
<dbReference type="SUPFAM" id="SSF53474">
    <property type="entry name" value="alpha/beta-Hydrolases"/>
    <property type="match status" value="1"/>
</dbReference>
<evidence type="ECO:0000256" key="4">
    <source>
        <dbReference type="PIRNR" id="PIRNR018169"/>
    </source>
</evidence>
<protein>
    <recommendedName>
        <fullName evidence="4">Putative phospholipase</fullName>
        <ecNumber evidence="4">3.1.1.47</ecNumber>
    </recommendedName>
</protein>
<dbReference type="AlphaFoldDB" id="A0A7C8I6A2"/>
<feature type="active site" description="Charge relay system" evidence="5">
    <location>
        <position position="417"/>
    </location>
</feature>
<dbReference type="Proteomes" id="UP000481861">
    <property type="component" value="Unassembled WGS sequence"/>
</dbReference>
<feature type="active site" description="Nucleophile" evidence="5">
    <location>
        <position position="329"/>
    </location>
</feature>
<evidence type="ECO:0000256" key="6">
    <source>
        <dbReference type="SAM" id="Phobius"/>
    </source>
</evidence>